<keyword evidence="3" id="KW-1185">Reference proteome</keyword>
<name>A0A3M7T303_BRAPC</name>
<gene>
    <name evidence="2" type="ORF">BpHYR1_008041</name>
</gene>
<sequence length="115" mass="12592">MKILITLIIVKLFLAINGASDTSFADTFGNETNSNSSNDTVQINDSTSEIYLTNVDSNDVNTTSWDISAVYKSSLQPDTEKTTTMSQNSNNHKQCKISILIVLVVTSLVLLPDFI</sequence>
<evidence type="ECO:0000313" key="3">
    <source>
        <dbReference type="Proteomes" id="UP000276133"/>
    </source>
</evidence>
<proteinExistence type="predicted"/>
<feature type="chain" id="PRO_5018226283" evidence="1">
    <location>
        <begin position="16"/>
        <end position="115"/>
    </location>
</feature>
<feature type="signal peptide" evidence="1">
    <location>
        <begin position="1"/>
        <end position="15"/>
    </location>
</feature>
<protein>
    <submittedName>
        <fullName evidence="2">Uncharacterized protein</fullName>
    </submittedName>
</protein>
<organism evidence="2 3">
    <name type="scientific">Brachionus plicatilis</name>
    <name type="common">Marine rotifer</name>
    <name type="synonym">Brachionus muelleri</name>
    <dbReference type="NCBI Taxonomy" id="10195"/>
    <lineage>
        <taxon>Eukaryota</taxon>
        <taxon>Metazoa</taxon>
        <taxon>Spiralia</taxon>
        <taxon>Gnathifera</taxon>
        <taxon>Rotifera</taxon>
        <taxon>Eurotatoria</taxon>
        <taxon>Monogononta</taxon>
        <taxon>Pseudotrocha</taxon>
        <taxon>Ploima</taxon>
        <taxon>Brachionidae</taxon>
        <taxon>Brachionus</taxon>
    </lineage>
</organism>
<evidence type="ECO:0000313" key="2">
    <source>
        <dbReference type="EMBL" id="RNA42404.1"/>
    </source>
</evidence>
<reference evidence="2 3" key="1">
    <citation type="journal article" date="2018" name="Sci. Rep.">
        <title>Genomic signatures of local adaptation to the degree of environmental predictability in rotifers.</title>
        <authorList>
            <person name="Franch-Gras L."/>
            <person name="Hahn C."/>
            <person name="Garcia-Roger E.M."/>
            <person name="Carmona M.J."/>
            <person name="Serra M."/>
            <person name="Gomez A."/>
        </authorList>
    </citation>
    <scope>NUCLEOTIDE SEQUENCE [LARGE SCALE GENOMIC DNA]</scope>
    <source>
        <strain evidence="2">HYR1</strain>
    </source>
</reference>
<accession>A0A3M7T303</accession>
<dbReference type="AlphaFoldDB" id="A0A3M7T303"/>
<dbReference type="EMBL" id="REGN01000367">
    <property type="protein sequence ID" value="RNA42404.1"/>
    <property type="molecule type" value="Genomic_DNA"/>
</dbReference>
<dbReference type="Proteomes" id="UP000276133">
    <property type="component" value="Unassembled WGS sequence"/>
</dbReference>
<comment type="caution">
    <text evidence="2">The sequence shown here is derived from an EMBL/GenBank/DDBJ whole genome shotgun (WGS) entry which is preliminary data.</text>
</comment>
<evidence type="ECO:0000256" key="1">
    <source>
        <dbReference type="SAM" id="SignalP"/>
    </source>
</evidence>
<keyword evidence="1" id="KW-0732">Signal</keyword>